<gene>
    <name evidence="2" type="ORF">J5Y10_12210</name>
</gene>
<dbReference type="Pfam" id="PF05170">
    <property type="entry name" value="AsmA"/>
    <property type="match status" value="1"/>
</dbReference>
<dbReference type="GO" id="GO:0090313">
    <property type="term" value="P:regulation of protein targeting to membrane"/>
    <property type="evidence" value="ECO:0007669"/>
    <property type="project" value="TreeGrafter"/>
</dbReference>
<organism evidence="2 3">
    <name type="scientific">Roseomonas indoligenes</name>
    <dbReference type="NCBI Taxonomy" id="2820811"/>
    <lineage>
        <taxon>Bacteria</taxon>
        <taxon>Pseudomonadati</taxon>
        <taxon>Pseudomonadota</taxon>
        <taxon>Alphaproteobacteria</taxon>
        <taxon>Acetobacterales</taxon>
        <taxon>Roseomonadaceae</taxon>
        <taxon>Roseomonas</taxon>
    </lineage>
</organism>
<sequence length="956" mass="97393">MRRSLLAGVGLVLLLAAVLATLWVAPLFTDWTARRAQLAELAAARIGRPVTLHGPVRLRLLPYPVVEAQGVTLGDAGDGLGFAAASMRLRVDGGALLLGRIAPREIAIVGAELRLPWPPADAANLPASLSTLSARLVDSRVIIGGMRLENVQARLTAGDATQGTRAEGLFAWGGLEWRFEAGIGRPGYDGYTPVDLSLAMGNAAIAARGVLTPEGTVDGSVEASGPDLSALVPGPPGPFRARGRLTVAADLLAADDLTLDIGGSPARGAITLRLSPQPRLDAALLAGRLDLDPWLAALRTRPSTLPLGLDLSAEAAGFRGVALRRLRAAVFREGGASGGRLTLSDVSAILPGGTSVELNGATAGERLEAALRFSGTDLRGTIEAVAPAIAPSGENWTAWLAPGRLREGEGRARLVLEPGSIAVPELSATLDGIRVSGAGVLRFGARPALGLGLTLDALDLEGWLRPGLDWPTASRLLGGIDANLRLATERARWRGAVLERASLDAALENGRLTLRRLAGALAGGDLSASGTALLGASPRLSDAVLDFSARSARDLLALLPGGWPDATRLAGESITLRVAGGGPPEALAVQASAELGEARLETAGTLDLPGRRATGNLTFRHPGAPRLLNDALGLTGEGVLPWIGEGSFSLVASGAAGAGGAAAERFDLVAGALRAGGALALSLEGPRPRLTGRIAAETLSPPASPWHGSDPIPFAALRAADAELALSVARLEPLDLPSVRDLRARLRLKDGALALEDAEAALDPGTLRGSAALDTNGDAPRLSAQVALRSAGITGPLLGLPLDITAGQAEADIRLSATGSSPAALIATLAGEASLAVREGRLAGLDAAAAGRAAAAGDEAMLRAALQSGETGFATLSLRAALGTGRATLSEGTASGDGVALTLRGEVDLARAALDLTAAEKPADPVPEVGIRLTGPAAAPRRVPELAAWLRWRAER</sequence>
<name>A0A940S4P8_9PROT</name>
<dbReference type="GO" id="GO:0005886">
    <property type="term" value="C:plasma membrane"/>
    <property type="evidence" value="ECO:0007669"/>
    <property type="project" value="TreeGrafter"/>
</dbReference>
<dbReference type="PANTHER" id="PTHR30441">
    <property type="entry name" value="DUF748 DOMAIN-CONTAINING PROTEIN"/>
    <property type="match status" value="1"/>
</dbReference>
<dbReference type="RefSeq" id="WP_209373905.1">
    <property type="nucleotide sequence ID" value="NZ_JAGIZA010000006.1"/>
</dbReference>
<dbReference type="InterPro" id="IPR052894">
    <property type="entry name" value="AsmA-related"/>
</dbReference>
<protein>
    <submittedName>
        <fullName evidence="2">AsmA family protein</fullName>
    </submittedName>
</protein>
<comment type="caution">
    <text evidence="2">The sequence shown here is derived from an EMBL/GenBank/DDBJ whole genome shotgun (WGS) entry which is preliminary data.</text>
</comment>
<dbReference type="EMBL" id="JAGIZA010000006">
    <property type="protein sequence ID" value="MBP0493541.1"/>
    <property type="molecule type" value="Genomic_DNA"/>
</dbReference>
<accession>A0A940S4P8</accession>
<feature type="domain" description="AsmA" evidence="1">
    <location>
        <begin position="714"/>
        <end position="889"/>
    </location>
</feature>
<keyword evidence="3" id="KW-1185">Reference proteome</keyword>
<reference evidence="2" key="1">
    <citation type="submission" date="2021-03" db="EMBL/GenBank/DDBJ databases">
        <authorList>
            <person name="So Y."/>
        </authorList>
    </citation>
    <scope>NUCLEOTIDE SEQUENCE</scope>
    <source>
        <strain evidence="2">SG15</strain>
    </source>
</reference>
<proteinExistence type="predicted"/>
<dbReference type="AlphaFoldDB" id="A0A940S4P8"/>
<dbReference type="Proteomes" id="UP000677537">
    <property type="component" value="Unassembled WGS sequence"/>
</dbReference>
<evidence type="ECO:0000313" key="2">
    <source>
        <dbReference type="EMBL" id="MBP0493541.1"/>
    </source>
</evidence>
<evidence type="ECO:0000259" key="1">
    <source>
        <dbReference type="Pfam" id="PF05170"/>
    </source>
</evidence>
<dbReference type="PANTHER" id="PTHR30441:SF4">
    <property type="entry name" value="PROTEIN ASMA"/>
    <property type="match status" value="1"/>
</dbReference>
<dbReference type="InterPro" id="IPR007844">
    <property type="entry name" value="AsmA"/>
</dbReference>
<evidence type="ECO:0000313" key="3">
    <source>
        <dbReference type="Proteomes" id="UP000677537"/>
    </source>
</evidence>